<dbReference type="Proteomes" id="UP001596058">
    <property type="component" value="Unassembled WGS sequence"/>
</dbReference>
<dbReference type="Gene3D" id="1.20.1250.20">
    <property type="entry name" value="MFS general substrate transporter like domains"/>
    <property type="match status" value="1"/>
</dbReference>
<dbReference type="InterPro" id="IPR022324">
    <property type="entry name" value="Bacilysin_exporter_BacE_put"/>
</dbReference>
<dbReference type="InterPro" id="IPR036259">
    <property type="entry name" value="MFS_trans_sf"/>
</dbReference>
<evidence type="ECO:0000256" key="3">
    <source>
        <dbReference type="ARBA" id="ARBA00022475"/>
    </source>
</evidence>
<sequence length="420" mass="44019">MLDVLRRRDFTLVWFAGLISEIGDWLLLVGLPVYVYMLTNSELIMATVFILELVPAVVFGSLAGVLVDRWNRKLTMVVVAAAQGVLLLPLLAVHHIDQMWVVYLIAPLQSLLAQIFEPAKSAALPTLVPAEKLVTANSLIGLSTNVARLIGSSLGGLAVVSGSLTTVVMADSTTYLLSALAVALARFPAKTGDGSAAEQLTVLRAWWEGMVLIVGRRDIRNTLLSAAAASIAQGMFLVLFIIFVDGVLDGDSTEIGVLRGVQAIGGVIGGFAIAWVGARVSQRGLIAGGALSIGLLSLLTWNASYLTHATTLYVLLFIAIGIPGIANSVGLLAFLQQALPNEYLGRVMAAFLTVFGGCQALGMLLAGLISGYIDTVVVLNIQAGFYILAAVLAYFGLPRVARIGAGGTSPDGAKTTTPST</sequence>
<keyword evidence="5 7" id="KW-1133">Transmembrane helix</keyword>
<evidence type="ECO:0000256" key="2">
    <source>
        <dbReference type="ARBA" id="ARBA00022448"/>
    </source>
</evidence>
<feature type="transmembrane region" description="Helical" evidence="7">
    <location>
        <begin position="74"/>
        <end position="93"/>
    </location>
</feature>
<keyword evidence="4 7" id="KW-0812">Transmembrane</keyword>
<keyword evidence="3" id="KW-1003">Cell membrane</keyword>
<evidence type="ECO:0000313" key="9">
    <source>
        <dbReference type="EMBL" id="MFC5833504.1"/>
    </source>
</evidence>
<keyword evidence="6 7" id="KW-0472">Membrane</keyword>
<evidence type="ECO:0000256" key="7">
    <source>
        <dbReference type="SAM" id="Phobius"/>
    </source>
</evidence>
<dbReference type="RefSeq" id="WP_379522930.1">
    <property type="nucleotide sequence ID" value="NZ_JBHSPA010000094.1"/>
</dbReference>
<organism evidence="9 10">
    <name type="scientific">Nonomuraea insulae</name>
    <dbReference type="NCBI Taxonomy" id="1616787"/>
    <lineage>
        <taxon>Bacteria</taxon>
        <taxon>Bacillati</taxon>
        <taxon>Actinomycetota</taxon>
        <taxon>Actinomycetes</taxon>
        <taxon>Streptosporangiales</taxon>
        <taxon>Streptosporangiaceae</taxon>
        <taxon>Nonomuraea</taxon>
    </lineage>
</organism>
<evidence type="ECO:0000256" key="6">
    <source>
        <dbReference type="ARBA" id="ARBA00023136"/>
    </source>
</evidence>
<feature type="transmembrane region" description="Helical" evidence="7">
    <location>
        <begin position="379"/>
        <end position="397"/>
    </location>
</feature>
<dbReference type="CDD" id="cd06173">
    <property type="entry name" value="MFS_MefA_like"/>
    <property type="match status" value="1"/>
</dbReference>
<protein>
    <submittedName>
        <fullName evidence="9">MFS transporter</fullName>
    </submittedName>
</protein>
<keyword evidence="10" id="KW-1185">Reference proteome</keyword>
<name>A0ABW1D828_9ACTN</name>
<dbReference type="PANTHER" id="PTHR43266">
    <property type="entry name" value="MACROLIDE-EFFLUX PROTEIN"/>
    <property type="match status" value="1"/>
</dbReference>
<dbReference type="SUPFAM" id="SSF103473">
    <property type="entry name" value="MFS general substrate transporter"/>
    <property type="match status" value="1"/>
</dbReference>
<feature type="transmembrane region" description="Helical" evidence="7">
    <location>
        <begin position="43"/>
        <end position="67"/>
    </location>
</feature>
<reference evidence="10" key="1">
    <citation type="journal article" date="2019" name="Int. J. Syst. Evol. Microbiol.">
        <title>The Global Catalogue of Microorganisms (GCM) 10K type strain sequencing project: providing services to taxonomists for standard genome sequencing and annotation.</title>
        <authorList>
            <consortium name="The Broad Institute Genomics Platform"/>
            <consortium name="The Broad Institute Genome Sequencing Center for Infectious Disease"/>
            <person name="Wu L."/>
            <person name="Ma J."/>
        </authorList>
    </citation>
    <scope>NUCLEOTIDE SEQUENCE [LARGE SCALE GENOMIC DNA]</scope>
    <source>
        <strain evidence="10">CCUG 53903</strain>
    </source>
</reference>
<feature type="transmembrane region" description="Helical" evidence="7">
    <location>
        <begin position="256"/>
        <end position="278"/>
    </location>
</feature>
<evidence type="ECO:0000256" key="1">
    <source>
        <dbReference type="ARBA" id="ARBA00004651"/>
    </source>
</evidence>
<feature type="transmembrane region" description="Helical" evidence="7">
    <location>
        <begin position="223"/>
        <end position="244"/>
    </location>
</feature>
<dbReference type="InterPro" id="IPR010290">
    <property type="entry name" value="TM_effector"/>
</dbReference>
<evidence type="ECO:0000259" key="8">
    <source>
        <dbReference type="PROSITE" id="PS50850"/>
    </source>
</evidence>
<dbReference type="PANTHER" id="PTHR43266:SF2">
    <property type="entry name" value="MAJOR FACILITATOR SUPERFAMILY (MFS) PROFILE DOMAIN-CONTAINING PROTEIN"/>
    <property type="match status" value="1"/>
</dbReference>
<keyword evidence="2" id="KW-0813">Transport</keyword>
<evidence type="ECO:0000256" key="5">
    <source>
        <dbReference type="ARBA" id="ARBA00022989"/>
    </source>
</evidence>
<accession>A0ABW1D828</accession>
<feature type="transmembrane region" description="Helical" evidence="7">
    <location>
        <begin position="347"/>
        <end position="373"/>
    </location>
</feature>
<feature type="transmembrane region" description="Helical" evidence="7">
    <location>
        <begin position="312"/>
        <end position="335"/>
    </location>
</feature>
<evidence type="ECO:0000256" key="4">
    <source>
        <dbReference type="ARBA" id="ARBA00022692"/>
    </source>
</evidence>
<feature type="domain" description="Major facilitator superfamily (MFS) profile" evidence="8">
    <location>
        <begin position="167"/>
        <end position="420"/>
    </location>
</feature>
<dbReference type="Pfam" id="PF05977">
    <property type="entry name" value="MFS_3"/>
    <property type="match status" value="1"/>
</dbReference>
<feature type="transmembrane region" description="Helical" evidence="7">
    <location>
        <begin position="285"/>
        <end position="306"/>
    </location>
</feature>
<dbReference type="EMBL" id="JBHSPA010000094">
    <property type="protein sequence ID" value="MFC5833504.1"/>
    <property type="molecule type" value="Genomic_DNA"/>
</dbReference>
<dbReference type="InterPro" id="IPR020846">
    <property type="entry name" value="MFS_dom"/>
</dbReference>
<dbReference type="PROSITE" id="PS50850">
    <property type="entry name" value="MFS"/>
    <property type="match status" value="1"/>
</dbReference>
<comment type="caution">
    <text evidence="9">The sequence shown here is derived from an EMBL/GenBank/DDBJ whole genome shotgun (WGS) entry which is preliminary data.</text>
</comment>
<gene>
    <name evidence="9" type="ORF">ACFPZ3_57490</name>
</gene>
<proteinExistence type="predicted"/>
<dbReference type="PRINTS" id="PR01988">
    <property type="entry name" value="EXPORTERBACE"/>
</dbReference>
<comment type="subcellular location">
    <subcellularLocation>
        <location evidence="1">Cell membrane</location>
        <topology evidence="1">Multi-pass membrane protein</topology>
    </subcellularLocation>
</comment>
<evidence type="ECO:0000313" key="10">
    <source>
        <dbReference type="Proteomes" id="UP001596058"/>
    </source>
</evidence>
<feature type="transmembrane region" description="Helical" evidence="7">
    <location>
        <begin position="12"/>
        <end position="37"/>
    </location>
</feature>